<evidence type="ECO:0000313" key="2">
    <source>
        <dbReference type="EMBL" id="CAB3252685.1"/>
    </source>
</evidence>
<evidence type="ECO:0008006" key="4">
    <source>
        <dbReference type="Google" id="ProtNLM"/>
    </source>
</evidence>
<accession>A0A8S1B0K2</accession>
<sequence length="123" mass="14548">MSTSLLQREPETAEDVYECTSEDPEIEHSNVEPDIETDKEKVLVDYPAKEKRKIKLPQRFQVYEIHFTQINISNSYEEAMLSSDRKQWELSIKEELEALERNKTWDISELPNGKQAIKSKWVF</sequence>
<gene>
    <name evidence="2" type="ORF">APLA_LOCUS14095</name>
</gene>
<evidence type="ECO:0000256" key="1">
    <source>
        <dbReference type="SAM" id="MobiDB-lite"/>
    </source>
</evidence>
<dbReference type="Proteomes" id="UP000494256">
    <property type="component" value="Unassembled WGS sequence"/>
</dbReference>
<proteinExistence type="predicted"/>
<dbReference type="OrthoDB" id="7477454at2759"/>
<dbReference type="EMBL" id="CADEBD010000376">
    <property type="protein sequence ID" value="CAB3252685.1"/>
    <property type="molecule type" value="Genomic_DNA"/>
</dbReference>
<reference evidence="2 3" key="1">
    <citation type="submission" date="2020-04" db="EMBL/GenBank/DDBJ databases">
        <authorList>
            <person name="Wallbank WR R."/>
            <person name="Pardo Diaz C."/>
            <person name="Kozak K."/>
            <person name="Martin S."/>
            <person name="Jiggins C."/>
            <person name="Moest M."/>
            <person name="Warren A I."/>
            <person name="Byers J.R.P. K."/>
            <person name="Montejo-Kovacevich G."/>
            <person name="Yen C E."/>
        </authorList>
    </citation>
    <scope>NUCLEOTIDE SEQUENCE [LARGE SCALE GENOMIC DNA]</scope>
</reference>
<protein>
    <recommendedName>
        <fullName evidence="4">Reverse transcriptase</fullName>
    </recommendedName>
</protein>
<name>A0A8S1B0K2_ARCPL</name>
<organism evidence="2 3">
    <name type="scientific">Arctia plantaginis</name>
    <name type="common">Wood tiger moth</name>
    <name type="synonym">Phalaena plantaginis</name>
    <dbReference type="NCBI Taxonomy" id="874455"/>
    <lineage>
        <taxon>Eukaryota</taxon>
        <taxon>Metazoa</taxon>
        <taxon>Ecdysozoa</taxon>
        <taxon>Arthropoda</taxon>
        <taxon>Hexapoda</taxon>
        <taxon>Insecta</taxon>
        <taxon>Pterygota</taxon>
        <taxon>Neoptera</taxon>
        <taxon>Endopterygota</taxon>
        <taxon>Lepidoptera</taxon>
        <taxon>Glossata</taxon>
        <taxon>Ditrysia</taxon>
        <taxon>Noctuoidea</taxon>
        <taxon>Erebidae</taxon>
        <taxon>Arctiinae</taxon>
        <taxon>Arctia</taxon>
    </lineage>
</organism>
<dbReference type="AlphaFoldDB" id="A0A8S1B0K2"/>
<feature type="region of interest" description="Disordered" evidence="1">
    <location>
        <begin position="1"/>
        <end position="28"/>
    </location>
</feature>
<feature type="compositionally biased region" description="Acidic residues" evidence="1">
    <location>
        <begin position="12"/>
        <end position="25"/>
    </location>
</feature>
<evidence type="ECO:0000313" key="3">
    <source>
        <dbReference type="Proteomes" id="UP000494256"/>
    </source>
</evidence>
<comment type="caution">
    <text evidence="2">The sequence shown here is derived from an EMBL/GenBank/DDBJ whole genome shotgun (WGS) entry which is preliminary data.</text>
</comment>